<keyword evidence="4" id="KW-1185">Reference proteome</keyword>
<evidence type="ECO:0000313" key="3">
    <source>
        <dbReference type="EMBL" id="GAA0396457.1"/>
    </source>
</evidence>
<comment type="similarity">
    <text evidence="1">Belongs to the short-chain dehydrogenases/reductases (SDR) family.</text>
</comment>
<protein>
    <submittedName>
        <fullName evidence="3">SDR family oxidoreductase</fullName>
    </submittedName>
</protein>
<dbReference type="Gene3D" id="3.40.50.720">
    <property type="entry name" value="NAD(P)-binding Rossmann-like Domain"/>
    <property type="match status" value="1"/>
</dbReference>
<dbReference type="PRINTS" id="PR00080">
    <property type="entry name" value="SDRFAMILY"/>
</dbReference>
<comment type="caution">
    <text evidence="3">The sequence shown here is derived from an EMBL/GenBank/DDBJ whole genome shotgun (WGS) entry which is preliminary data.</text>
</comment>
<dbReference type="InterPro" id="IPR002347">
    <property type="entry name" value="SDR_fam"/>
</dbReference>
<dbReference type="RefSeq" id="WP_344021618.1">
    <property type="nucleotide sequence ID" value="NZ_BAAABX010000017.1"/>
</dbReference>
<evidence type="ECO:0000313" key="4">
    <source>
        <dbReference type="Proteomes" id="UP001500879"/>
    </source>
</evidence>
<organism evidence="3 4">
    <name type="scientific">Streptomyces luteireticuli</name>
    <dbReference type="NCBI Taxonomy" id="173858"/>
    <lineage>
        <taxon>Bacteria</taxon>
        <taxon>Bacillati</taxon>
        <taxon>Actinomycetota</taxon>
        <taxon>Actinomycetes</taxon>
        <taxon>Kitasatosporales</taxon>
        <taxon>Streptomycetaceae</taxon>
        <taxon>Streptomyces</taxon>
    </lineage>
</organism>
<proteinExistence type="inferred from homology"/>
<reference evidence="4" key="1">
    <citation type="journal article" date="2019" name="Int. J. Syst. Evol. Microbiol.">
        <title>The Global Catalogue of Microorganisms (GCM) 10K type strain sequencing project: providing services to taxonomists for standard genome sequencing and annotation.</title>
        <authorList>
            <consortium name="The Broad Institute Genomics Platform"/>
            <consortium name="The Broad Institute Genome Sequencing Center for Infectious Disease"/>
            <person name="Wu L."/>
            <person name="Ma J."/>
        </authorList>
    </citation>
    <scope>NUCLEOTIDE SEQUENCE [LARGE SCALE GENOMIC DNA]</scope>
    <source>
        <strain evidence="4">JCM 4788</strain>
    </source>
</reference>
<dbReference type="PANTHER" id="PTHR48107:SF7">
    <property type="entry name" value="RE15974P"/>
    <property type="match status" value="1"/>
</dbReference>
<dbReference type="EMBL" id="BAAABX010000017">
    <property type="protein sequence ID" value="GAA0396457.1"/>
    <property type="molecule type" value="Genomic_DNA"/>
</dbReference>
<accession>A0ABP3IB37</accession>
<dbReference type="Proteomes" id="UP001500879">
    <property type="component" value="Unassembled WGS sequence"/>
</dbReference>
<keyword evidence="2" id="KW-0560">Oxidoreductase</keyword>
<evidence type="ECO:0000256" key="2">
    <source>
        <dbReference type="ARBA" id="ARBA00023002"/>
    </source>
</evidence>
<dbReference type="Pfam" id="PF13561">
    <property type="entry name" value="adh_short_C2"/>
    <property type="match status" value="1"/>
</dbReference>
<dbReference type="SUPFAM" id="SSF51735">
    <property type="entry name" value="NAD(P)-binding Rossmann-fold domains"/>
    <property type="match status" value="1"/>
</dbReference>
<evidence type="ECO:0000256" key="1">
    <source>
        <dbReference type="ARBA" id="ARBA00006484"/>
    </source>
</evidence>
<name>A0ABP3IB37_9ACTN</name>
<dbReference type="InterPro" id="IPR036291">
    <property type="entry name" value="NAD(P)-bd_dom_sf"/>
</dbReference>
<gene>
    <name evidence="3" type="ORF">GCM10010357_16930</name>
</gene>
<sequence length="253" mass="27078">MTGVLSGRTAVVTGASANLGQKFATALARDGADVMVHYNSDHKRDQAAQVAGELTGLGVKAATWQGDLTRVDRVTALVDATLEQFGRWDILVNTAGMIVRKPVAEFTEDEWERMFAVNAKIPFFLMREAATRMADHGRILNLITTIVAVTAPTYGGYAGSKSPVEHYTKSLAKEIGGRGITVNCVAPGPLKTSFFYPAETDENIAWLKSMSVNGDIGDPDDIVPLVRFLASPEAKWITAQTVYANGGLVGTAS</sequence>
<dbReference type="PRINTS" id="PR00081">
    <property type="entry name" value="GDHRDH"/>
</dbReference>
<dbReference type="PANTHER" id="PTHR48107">
    <property type="entry name" value="NADPH-DEPENDENT ALDEHYDE REDUCTASE-LIKE PROTEIN, CHLOROPLASTIC-RELATED"/>
    <property type="match status" value="1"/>
</dbReference>